<accession>A0A0E9X3V1</accession>
<reference evidence="1" key="2">
    <citation type="journal article" date="2015" name="Fish Shellfish Immunol.">
        <title>Early steps in the European eel (Anguilla anguilla)-Vibrio vulnificus interaction in the gills: Role of the RtxA13 toxin.</title>
        <authorList>
            <person name="Callol A."/>
            <person name="Pajuelo D."/>
            <person name="Ebbesson L."/>
            <person name="Teles M."/>
            <person name="MacKenzie S."/>
            <person name="Amaro C."/>
        </authorList>
    </citation>
    <scope>NUCLEOTIDE SEQUENCE</scope>
</reference>
<organism evidence="1">
    <name type="scientific">Anguilla anguilla</name>
    <name type="common">European freshwater eel</name>
    <name type="synonym">Muraena anguilla</name>
    <dbReference type="NCBI Taxonomy" id="7936"/>
    <lineage>
        <taxon>Eukaryota</taxon>
        <taxon>Metazoa</taxon>
        <taxon>Chordata</taxon>
        <taxon>Craniata</taxon>
        <taxon>Vertebrata</taxon>
        <taxon>Euteleostomi</taxon>
        <taxon>Actinopterygii</taxon>
        <taxon>Neopterygii</taxon>
        <taxon>Teleostei</taxon>
        <taxon>Anguilliformes</taxon>
        <taxon>Anguillidae</taxon>
        <taxon>Anguilla</taxon>
    </lineage>
</organism>
<dbReference type="AlphaFoldDB" id="A0A0E9X3V1"/>
<protein>
    <submittedName>
        <fullName evidence="1">Uncharacterized protein</fullName>
    </submittedName>
</protein>
<reference evidence="1" key="1">
    <citation type="submission" date="2014-11" db="EMBL/GenBank/DDBJ databases">
        <authorList>
            <person name="Amaro Gonzalez C."/>
        </authorList>
    </citation>
    <scope>NUCLEOTIDE SEQUENCE</scope>
</reference>
<name>A0A0E9X3V1_ANGAN</name>
<sequence>MYAISDVRGQAPKVSCRALSAINFFSEISAKTTNEIVQQWSTFVYGLLAATLRVRLCGRGGELRE</sequence>
<dbReference type="EMBL" id="GBXM01012012">
    <property type="protein sequence ID" value="JAH96565.1"/>
    <property type="molecule type" value="Transcribed_RNA"/>
</dbReference>
<evidence type="ECO:0000313" key="1">
    <source>
        <dbReference type="EMBL" id="JAH96565.1"/>
    </source>
</evidence>
<proteinExistence type="predicted"/>